<name>A0A1T0CJI3_9GAMM</name>
<organism evidence="1 2">
    <name type="scientific">Lwoffella lincolnii</name>
    <dbReference type="NCBI Taxonomy" id="90241"/>
    <lineage>
        <taxon>Bacteria</taxon>
        <taxon>Pseudomonadati</taxon>
        <taxon>Pseudomonadota</taxon>
        <taxon>Gammaproteobacteria</taxon>
        <taxon>Moraxellales</taxon>
        <taxon>Moraxellaceae</taxon>
        <taxon>Lwoffella</taxon>
    </lineage>
</organism>
<dbReference type="Proteomes" id="UP000191094">
    <property type="component" value="Unassembled WGS sequence"/>
</dbReference>
<gene>
    <name evidence="1" type="ORF">B0682_01425</name>
</gene>
<evidence type="ECO:0000313" key="1">
    <source>
        <dbReference type="EMBL" id="OOS22485.1"/>
    </source>
</evidence>
<dbReference type="STRING" id="90241.B0682_01425"/>
<dbReference type="InterPro" id="IPR011250">
    <property type="entry name" value="OMP/PagP_B-barrel"/>
</dbReference>
<reference evidence="1 2" key="1">
    <citation type="submission" date="2017-02" db="EMBL/GenBank/DDBJ databases">
        <title>Draft genome sequence of Moraxella lincolnii CCUG 9405T type strain.</title>
        <authorList>
            <person name="Salva-Serra F."/>
            <person name="Engstrom-Jakobsson H."/>
            <person name="Thorell K."/>
            <person name="Jaen-Luchoro D."/>
            <person name="Gonzales-Siles L."/>
            <person name="Karlsson R."/>
            <person name="Yazdan S."/>
            <person name="Boulund F."/>
            <person name="Johnning A."/>
            <person name="Engstrand L."/>
            <person name="Kristiansson E."/>
            <person name="Moore E."/>
        </authorList>
    </citation>
    <scope>NUCLEOTIDE SEQUENCE [LARGE SCALE GENOMIC DNA]</scope>
    <source>
        <strain evidence="1 2">CCUG 9405</strain>
    </source>
</reference>
<protein>
    <submittedName>
        <fullName evidence="1">Uncharacterized protein</fullName>
    </submittedName>
</protein>
<comment type="caution">
    <text evidence="1">The sequence shown here is derived from an EMBL/GenBank/DDBJ whole genome shotgun (WGS) entry which is preliminary data.</text>
</comment>
<sequence length="301" mass="32708">MVYQPALADLPLTVEELTADKNKFKLSSNLSYFNQAQRNLTEQGYSVVDLGNGRTITLPNPSTEGVSNTDSLIGTLGLNYGVTDKWEIGAKANALYRQTRQNTSGENHQNSDTHLQDISFTTQYQTTENHKTFPNGLIFSEISLYDKTDGLDSKSFSSALIGGTLYTVNDPIVLSLTGSYQYNAKRDVLTQNKIVDIGDVLSVNGTVGFAVNPDITLNTGVGWQLRQADKINGINLGITQTQTNLNLGLAYALSQRSNITANVRTNISGDGGSTFSVGLTTKLGELPPPLSERYRKAKTLQ</sequence>
<dbReference type="InterPro" id="IPR025737">
    <property type="entry name" value="FApF"/>
</dbReference>
<dbReference type="AlphaFoldDB" id="A0A1T0CJI3"/>
<dbReference type="Pfam" id="PF13557">
    <property type="entry name" value="Phenol_MetA_deg"/>
    <property type="match status" value="1"/>
</dbReference>
<proteinExistence type="predicted"/>
<dbReference type="EMBL" id="MUYT01000002">
    <property type="protein sequence ID" value="OOS22485.1"/>
    <property type="molecule type" value="Genomic_DNA"/>
</dbReference>
<dbReference type="SUPFAM" id="SSF56925">
    <property type="entry name" value="OMPA-like"/>
    <property type="match status" value="1"/>
</dbReference>
<evidence type="ECO:0000313" key="2">
    <source>
        <dbReference type="Proteomes" id="UP000191094"/>
    </source>
</evidence>
<keyword evidence="2" id="KW-1185">Reference proteome</keyword>
<accession>A0A1T0CJI3</accession>